<dbReference type="EMBL" id="ANOG01000288">
    <property type="protein sequence ID" value="EMI21001.1"/>
    <property type="molecule type" value="Genomic_DNA"/>
</dbReference>
<keyword evidence="1" id="KW-0472">Membrane</keyword>
<keyword evidence="1" id="KW-0812">Transmembrane</keyword>
<keyword evidence="1" id="KW-1133">Transmembrane helix</keyword>
<reference evidence="2 3" key="1">
    <citation type="journal article" date="2013" name="Mar. Genomics">
        <title>Expression of sulfatases in Rhodopirellula baltica and the diversity of sulfatases in the genus Rhodopirellula.</title>
        <authorList>
            <person name="Wegner C.E."/>
            <person name="Richter-Heitmann T."/>
            <person name="Klindworth A."/>
            <person name="Klockow C."/>
            <person name="Richter M."/>
            <person name="Achstetter T."/>
            <person name="Glockner F.O."/>
            <person name="Harder J."/>
        </authorList>
    </citation>
    <scope>NUCLEOTIDE SEQUENCE [LARGE SCALE GENOMIC DNA]</scope>
    <source>
        <strain evidence="2 3">SM1</strain>
    </source>
</reference>
<dbReference type="AlphaFoldDB" id="M5RP68"/>
<dbReference type="Gene3D" id="1.25.40.10">
    <property type="entry name" value="Tetratricopeptide repeat domain"/>
    <property type="match status" value="1"/>
</dbReference>
<keyword evidence="3" id="KW-1185">Reference proteome</keyword>
<evidence type="ECO:0000256" key="1">
    <source>
        <dbReference type="SAM" id="Phobius"/>
    </source>
</evidence>
<dbReference type="Proteomes" id="UP000011991">
    <property type="component" value="Unassembled WGS sequence"/>
</dbReference>
<evidence type="ECO:0000313" key="3">
    <source>
        <dbReference type="Proteomes" id="UP000011991"/>
    </source>
</evidence>
<accession>M5RP68</accession>
<protein>
    <submittedName>
        <fullName evidence="2">Tetratricopeptide repeat domain protein</fullName>
    </submittedName>
</protein>
<dbReference type="SUPFAM" id="SSF48452">
    <property type="entry name" value="TPR-like"/>
    <property type="match status" value="1"/>
</dbReference>
<comment type="caution">
    <text evidence="2">The sequence shown here is derived from an EMBL/GenBank/DDBJ whole genome shotgun (WGS) entry which is preliminary data.</text>
</comment>
<proteinExistence type="predicted"/>
<gene>
    <name evidence="2" type="ORF">RMSM_02071</name>
</gene>
<dbReference type="InterPro" id="IPR011990">
    <property type="entry name" value="TPR-like_helical_dom_sf"/>
</dbReference>
<name>M5RP68_9BACT</name>
<evidence type="ECO:0000313" key="2">
    <source>
        <dbReference type="EMBL" id="EMI21001.1"/>
    </source>
</evidence>
<sequence>MELNMSRRENATPHRSAWLFLRISIGCICLALFQLPIANLLANDGEQFSSFASEESTIAPEHAGSAVKFTKPSRIPSSDAIDLEMQFHLAIVESLEGNNRKAAEVLGQPDTEDTAALYAAAMWSLENGDVEAGVAFLEEIESRPDAPRGTSKYLAAGYLHLDRAAECEMAVDQYLSDNADDSYSHYLRGLAILRQNQPERAEVALRNAGYDDSQVAQIEQVVMQVPVDVTQRRSTITGTQATTRRQASNRRTADKNYNVTILFAGEYDSNVPLQPKFSGLGSNIDYDDYRFLMASFLDLQLLTSDIGNLGLVGSTYNTFQLDLNRFDVQDYMGGAYTNGLLLENLIGSLRYEFHHTLVDESRFASEHRLTPSLSRLGTNGHTTVFYEFNPVDARAPALIAAQQQSAETHRFGITQALYTFGGNGRIYAGYQYADTNSDGSDFDHTSNMATGRIERPFCGSWIADLDVRFVWDDYDNPNSLDFFGRPRNDDRLEVRTGLQKNFVRPVSLRLDYTYIHNDSTDTENLFGVPFYDYDRHLFSTQLIFTL</sequence>
<feature type="transmembrane region" description="Helical" evidence="1">
    <location>
        <begin position="20"/>
        <end position="42"/>
    </location>
</feature>
<organism evidence="2 3">
    <name type="scientific">Rhodopirellula maiorica SM1</name>
    <dbReference type="NCBI Taxonomy" id="1265738"/>
    <lineage>
        <taxon>Bacteria</taxon>
        <taxon>Pseudomonadati</taxon>
        <taxon>Planctomycetota</taxon>
        <taxon>Planctomycetia</taxon>
        <taxon>Pirellulales</taxon>
        <taxon>Pirellulaceae</taxon>
        <taxon>Novipirellula</taxon>
    </lineage>
</organism>
<dbReference type="PATRIC" id="fig|1265738.3.peg.2078"/>